<evidence type="ECO:0000256" key="5">
    <source>
        <dbReference type="SAM" id="MobiDB-lite"/>
    </source>
</evidence>
<feature type="domain" description="Rad50/SbcC-type AAA" evidence="6">
    <location>
        <begin position="6"/>
        <end position="112"/>
    </location>
</feature>
<keyword evidence="4" id="KW-0175">Coiled coil</keyword>
<dbReference type="Gene3D" id="3.40.50.300">
    <property type="entry name" value="P-loop containing nucleotide triphosphate hydrolases"/>
    <property type="match status" value="2"/>
</dbReference>
<comment type="subunit">
    <text evidence="2">Heterodimer of SbcC and SbcD.</text>
</comment>
<feature type="compositionally biased region" description="Low complexity" evidence="5">
    <location>
        <begin position="710"/>
        <end position="719"/>
    </location>
</feature>
<comment type="caution">
    <text evidence="7">The sequence shown here is derived from an EMBL/GenBank/DDBJ whole genome shotgun (WGS) entry which is preliminary data.</text>
</comment>
<feature type="region of interest" description="Disordered" evidence="5">
    <location>
        <begin position="299"/>
        <end position="324"/>
    </location>
</feature>
<sequence>MRPVLLEIAGFGSFREPTTVDFAGADYFALVGPTGAGKSTVIDAMTFALYGSVPRWDNSRTVALALAPTVNRGTVRLVFDIVDARYVVARELRRAASGGVSVRGARLERLRDASGLGGPDEETIPLADGAGPVSKAVEDLLGLPFGDFCTCVVLPQGEFAEFLHTEPRKRQEKLVRILGLGVYDVVAREANTEAARQRQRADVLAEQLGGYADATAEAEQAAGERVGALEALVERVGAAVPELTAADAAVVSAGAAVERLHDERRRLRALAVPGGVADLAARHRAAAGAVEAATGRARLAERSDTHAREGLAEAPARGPLEQTRQRHRELTGLTGELPLAEERHAKVRAAYEAATAAAAAAHGAVDAARGRHQSAASALAGARDAAARITAERDGLAALSAPPGLDALDRRRSEAAEALREAEQARVEAERADAAAREALAAAPERAPLERARRDHHDLAAAVREREATERRVQDARTAAAAAGERVAEVRRRVEHAQEQRTAALRSDLVAALRPSLVEGEPCPVCRQAVPAGSLDAHAAADAGEGATTDLAAAERAVAAAEADHERARAAESAALAAVAAAESELDRLSTAIERLRAALADAPPTVDAVDRALAELDGLAEAAAGADAAARAARRRRDEAAAAGAAGGAEAPAAGAGARPPAAALRATRDPLVALGAPAVDTDDAPAGWTTLVEWARAEAAAREGDLTAARSAAQSASREAEAAERELRDAESAARQGRTEETAAARAEQEASSAAEAVRARIAELRDALADAPSDTEAAAELERINALEARARQADAELRAARGAQRAAESAAAAVDRDVTAAWAALRSARDPLVPLGAPAVEDAAGGDLVAAWGALGEWAGREAAARDDRLAAAEKVVTEAATARDEVERRLGDDLTAHQVAVSGPLARAALPAAAAAAERARGARDRIAERRAQAGRLVAERDEAEGAQQVAHMLGRLLRSDGFPRWLVASALDALVADASVSLAELSGGQFELTHADGEFLVIDHTDADARRPVKTLSGGETFQASLALALALSAQMSGLAAQGAARLESIFLDEGFGTLDEANLETVASTLEALATRGDRMVGVITHVPALAERVPVRFAVSRDQRTSSITREGA</sequence>
<dbReference type="EMBL" id="JAGSOV010000068">
    <property type="protein sequence ID" value="MCO1659573.1"/>
    <property type="molecule type" value="Genomic_DNA"/>
</dbReference>
<evidence type="ECO:0000259" key="6">
    <source>
        <dbReference type="Pfam" id="PF13476"/>
    </source>
</evidence>
<dbReference type="InterPro" id="IPR027417">
    <property type="entry name" value="P-loop_NTPase"/>
</dbReference>
<name>A0ABT1A9A0_9PSEU</name>
<dbReference type="Pfam" id="PF13558">
    <property type="entry name" value="SbcC_Walker_B"/>
    <property type="match status" value="1"/>
</dbReference>
<dbReference type="Pfam" id="PF13476">
    <property type="entry name" value="AAA_23"/>
    <property type="match status" value="1"/>
</dbReference>
<feature type="region of interest" description="Disordered" evidence="5">
    <location>
        <begin position="708"/>
        <end position="754"/>
    </location>
</feature>
<gene>
    <name evidence="7" type="ORF">KDL28_31340</name>
</gene>
<evidence type="ECO:0000256" key="4">
    <source>
        <dbReference type="SAM" id="Coils"/>
    </source>
</evidence>
<feature type="coiled-coil region" evidence="4">
    <location>
        <begin position="405"/>
        <end position="507"/>
    </location>
</feature>
<comment type="similarity">
    <text evidence="1">Belongs to the SMC family. SbcC subfamily.</text>
</comment>
<feature type="coiled-coil region" evidence="4">
    <location>
        <begin position="551"/>
        <end position="599"/>
    </location>
</feature>
<evidence type="ECO:0000313" key="8">
    <source>
        <dbReference type="Proteomes" id="UP001165283"/>
    </source>
</evidence>
<dbReference type="SUPFAM" id="SSF52540">
    <property type="entry name" value="P-loop containing nucleoside triphosphate hydrolases"/>
    <property type="match status" value="1"/>
</dbReference>
<protein>
    <recommendedName>
        <fullName evidence="3">Nuclease SbcCD subunit C</fullName>
    </recommendedName>
</protein>
<reference evidence="7" key="1">
    <citation type="submission" date="2021-04" db="EMBL/GenBank/DDBJ databases">
        <title>Pseudonocardia sp. nov., isolated from sandy soil of mangrove forest.</title>
        <authorList>
            <person name="Zan Z."/>
            <person name="Huang R."/>
            <person name="Liu W."/>
        </authorList>
    </citation>
    <scope>NUCLEOTIDE SEQUENCE</scope>
    <source>
        <strain evidence="7">S2-4</strain>
    </source>
</reference>
<evidence type="ECO:0000313" key="7">
    <source>
        <dbReference type="EMBL" id="MCO1659573.1"/>
    </source>
</evidence>
<feature type="compositionally biased region" description="Basic and acidic residues" evidence="5">
    <location>
        <begin position="299"/>
        <end position="311"/>
    </location>
</feature>
<proteinExistence type="inferred from homology"/>
<organism evidence="7 8">
    <name type="scientific">Pseudonocardia humida</name>
    <dbReference type="NCBI Taxonomy" id="2800819"/>
    <lineage>
        <taxon>Bacteria</taxon>
        <taxon>Bacillati</taxon>
        <taxon>Actinomycetota</taxon>
        <taxon>Actinomycetes</taxon>
        <taxon>Pseudonocardiales</taxon>
        <taxon>Pseudonocardiaceae</taxon>
        <taxon>Pseudonocardia</taxon>
    </lineage>
</organism>
<dbReference type="PANTHER" id="PTHR32114:SF2">
    <property type="entry name" value="ABC TRANSPORTER ABCH.3"/>
    <property type="match status" value="1"/>
</dbReference>
<feature type="compositionally biased region" description="Basic and acidic residues" evidence="5">
    <location>
        <begin position="720"/>
        <end position="751"/>
    </location>
</feature>
<dbReference type="InterPro" id="IPR038729">
    <property type="entry name" value="Rad50/SbcC_AAA"/>
</dbReference>
<keyword evidence="8" id="KW-1185">Reference proteome</keyword>
<evidence type="ECO:0000256" key="2">
    <source>
        <dbReference type="ARBA" id="ARBA00011322"/>
    </source>
</evidence>
<accession>A0ABT1A9A0</accession>
<dbReference type="PANTHER" id="PTHR32114">
    <property type="entry name" value="ABC TRANSPORTER ABCH.3"/>
    <property type="match status" value="1"/>
</dbReference>
<dbReference type="Proteomes" id="UP001165283">
    <property type="component" value="Unassembled WGS sequence"/>
</dbReference>
<evidence type="ECO:0000256" key="3">
    <source>
        <dbReference type="ARBA" id="ARBA00013368"/>
    </source>
</evidence>
<evidence type="ECO:0000256" key="1">
    <source>
        <dbReference type="ARBA" id="ARBA00006930"/>
    </source>
</evidence>
<dbReference type="RefSeq" id="WP_252444395.1">
    <property type="nucleotide sequence ID" value="NZ_JAGSOV010000068.1"/>
</dbReference>